<evidence type="ECO:0000313" key="1">
    <source>
        <dbReference type="Proteomes" id="UP001652660"/>
    </source>
</evidence>
<dbReference type="PANTHER" id="PTHR33067">
    <property type="entry name" value="RNA-DIRECTED DNA POLYMERASE-RELATED"/>
    <property type="match status" value="1"/>
</dbReference>
<accession>A0A6P6SAT7</accession>
<sequence>MKTPVDAAMGGGLMVKMLNRQVSSSSNQGVNVACCTMCGRDHDDSICISIEQILSYGKFFKEIMTKKRKLEDSETTALTEECSDIIQNKLPPKLKDSRSFTVLFSINNVEFSKVISDLGASVLLIPLTIARQLGMNKLKHTNISLQLIDRSIRHLLGIFENVLIKVRKFIIPGDFIVLDMKEDINILIILDWSFLATANTLIDVKRGKLKFQIDKKEVEFDLNKLEKYHSFIDNVYFIDICKELTQEMSQIKLYHDSLKLCLNGVGLQEEKIEEMIKYL</sequence>
<dbReference type="RefSeq" id="XP_027062874.1">
    <property type="nucleotide sequence ID" value="XM_027207073.1"/>
</dbReference>
<dbReference type="InterPro" id="IPR021109">
    <property type="entry name" value="Peptidase_aspartic_dom_sf"/>
</dbReference>
<reference evidence="1" key="1">
    <citation type="journal article" date="2025" name="Foods">
        <title>Unveiling the Microbial Signatures of Arabica Coffee Cherries: Insights into Ripeness Specific Diversity, Functional Traits, and Implications for Quality and Safety.</title>
        <authorList>
            <consortium name="RefSeq"/>
            <person name="Tenea G.N."/>
            <person name="Cifuentes V."/>
            <person name="Reyes P."/>
            <person name="Cevallos-Vallejos M."/>
        </authorList>
    </citation>
    <scope>NUCLEOTIDE SEQUENCE [LARGE SCALE GENOMIC DNA]</scope>
</reference>
<proteinExistence type="predicted"/>
<evidence type="ECO:0000313" key="2">
    <source>
        <dbReference type="RefSeq" id="XP_027062874.1"/>
    </source>
</evidence>
<keyword evidence="1" id="KW-1185">Reference proteome</keyword>
<organism evidence="1 2">
    <name type="scientific">Coffea arabica</name>
    <name type="common">Arabian coffee</name>
    <dbReference type="NCBI Taxonomy" id="13443"/>
    <lineage>
        <taxon>Eukaryota</taxon>
        <taxon>Viridiplantae</taxon>
        <taxon>Streptophyta</taxon>
        <taxon>Embryophyta</taxon>
        <taxon>Tracheophyta</taxon>
        <taxon>Spermatophyta</taxon>
        <taxon>Magnoliopsida</taxon>
        <taxon>eudicotyledons</taxon>
        <taxon>Gunneridae</taxon>
        <taxon>Pentapetalae</taxon>
        <taxon>asterids</taxon>
        <taxon>lamiids</taxon>
        <taxon>Gentianales</taxon>
        <taxon>Rubiaceae</taxon>
        <taxon>Ixoroideae</taxon>
        <taxon>Gardenieae complex</taxon>
        <taxon>Bertiereae - Coffeeae clade</taxon>
        <taxon>Coffeeae</taxon>
        <taxon>Coffea</taxon>
    </lineage>
</organism>
<protein>
    <recommendedName>
        <fullName evidence="3">Aspartic peptidase DDI1-type domain-containing protein</fullName>
    </recommendedName>
</protein>
<reference evidence="2" key="2">
    <citation type="submission" date="2025-08" db="UniProtKB">
        <authorList>
            <consortium name="RefSeq"/>
        </authorList>
    </citation>
    <scope>IDENTIFICATION</scope>
    <source>
        <tissue evidence="2">Leaves</tissue>
    </source>
</reference>
<dbReference type="AlphaFoldDB" id="A0A6P6SAT7"/>
<dbReference type="Gene3D" id="2.40.70.10">
    <property type="entry name" value="Acid Proteases"/>
    <property type="match status" value="1"/>
</dbReference>
<evidence type="ECO:0008006" key="3">
    <source>
        <dbReference type="Google" id="ProtNLM"/>
    </source>
</evidence>
<dbReference type="CDD" id="cd00303">
    <property type="entry name" value="retropepsin_like"/>
    <property type="match status" value="1"/>
</dbReference>
<dbReference type="PANTHER" id="PTHR33067:SF31">
    <property type="entry name" value="RNA-DIRECTED DNA POLYMERASE"/>
    <property type="match status" value="1"/>
</dbReference>
<gene>
    <name evidence="2" type="primary">LOC113689279</name>
</gene>
<name>A0A6P6SAT7_COFAR</name>
<dbReference type="Proteomes" id="UP001652660">
    <property type="component" value="Chromosome 5c"/>
</dbReference>
<dbReference type="GeneID" id="113689279"/>